<keyword evidence="3" id="KW-0813">Transport</keyword>
<dbReference type="PANTHER" id="PTHR21716:SF53">
    <property type="entry name" value="PERMEASE PERM-RELATED"/>
    <property type="match status" value="1"/>
</dbReference>
<keyword evidence="5 8" id="KW-0812">Transmembrane</keyword>
<evidence type="ECO:0000256" key="8">
    <source>
        <dbReference type="SAM" id="Phobius"/>
    </source>
</evidence>
<reference evidence="10" key="1">
    <citation type="journal article" date="2019" name="Int. J. Syst. Evol. Microbiol.">
        <title>The Global Catalogue of Microorganisms (GCM) 10K type strain sequencing project: providing services to taxonomists for standard genome sequencing and annotation.</title>
        <authorList>
            <consortium name="The Broad Institute Genomics Platform"/>
            <consortium name="The Broad Institute Genome Sequencing Center for Infectious Disease"/>
            <person name="Wu L."/>
            <person name="Ma J."/>
        </authorList>
    </citation>
    <scope>NUCLEOTIDE SEQUENCE [LARGE SCALE GENOMIC DNA]</scope>
    <source>
        <strain evidence="10">NBRC 110140</strain>
    </source>
</reference>
<evidence type="ECO:0000256" key="5">
    <source>
        <dbReference type="ARBA" id="ARBA00022692"/>
    </source>
</evidence>
<organism evidence="9 10">
    <name type="scientific">Amylibacter marinus</name>
    <dbReference type="NCBI Taxonomy" id="1475483"/>
    <lineage>
        <taxon>Bacteria</taxon>
        <taxon>Pseudomonadati</taxon>
        <taxon>Pseudomonadota</taxon>
        <taxon>Alphaproteobacteria</taxon>
        <taxon>Rhodobacterales</taxon>
        <taxon>Paracoccaceae</taxon>
        <taxon>Amylibacter</taxon>
    </lineage>
</organism>
<evidence type="ECO:0000313" key="9">
    <source>
        <dbReference type="EMBL" id="GLQ34966.1"/>
    </source>
</evidence>
<dbReference type="EMBL" id="BSNN01000002">
    <property type="protein sequence ID" value="GLQ34966.1"/>
    <property type="molecule type" value="Genomic_DNA"/>
</dbReference>
<proteinExistence type="inferred from homology"/>
<name>A0ABQ5VU87_9RHOB</name>
<dbReference type="Proteomes" id="UP001156694">
    <property type="component" value="Unassembled WGS sequence"/>
</dbReference>
<accession>A0ABQ5VU87</accession>
<dbReference type="InterPro" id="IPR002549">
    <property type="entry name" value="AI-2E-like"/>
</dbReference>
<evidence type="ECO:0000313" key="10">
    <source>
        <dbReference type="Proteomes" id="UP001156694"/>
    </source>
</evidence>
<feature type="transmembrane region" description="Helical" evidence="8">
    <location>
        <begin position="140"/>
        <end position="167"/>
    </location>
</feature>
<feature type="transmembrane region" description="Helical" evidence="8">
    <location>
        <begin position="12"/>
        <end position="43"/>
    </location>
</feature>
<feature type="transmembrane region" description="Helical" evidence="8">
    <location>
        <begin position="241"/>
        <end position="260"/>
    </location>
</feature>
<comment type="subcellular location">
    <subcellularLocation>
        <location evidence="1">Cell membrane</location>
        <topology evidence="1">Multi-pass membrane protein</topology>
    </subcellularLocation>
</comment>
<feature type="transmembrane region" description="Helical" evidence="8">
    <location>
        <begin position="267"/>
        <end position="282"/>
    </location>
</feature>
<evidence type="ECO:0000256" key="6">
    <source>
        <dbReference type="ARBA" id="ARBA00022989"/>
    </source>
</evidence>
<evidence type="ECO:0000256" key="2">
    <source>
        <dbReference type="ARBA" id="ARBA00009773"/>
    </source>
</evidence>
<comment type="similarity">
    <text evidence="2">Belongs to the autoinducer-2 exporter (AI-2E) (TC 2.A.86) family.</text>
</comment>
<keyword evidence="10" id="KW-1185">Reference proteome</keyword>
<comment type="caution">
    <text evidence="9">The sequence shown here is derived from an EMBL/GenBank/DDBJ whole genome shotgun (WGS) entry which is preliminary data.</text>
</comment>
<feature type="transmembrane region" description="Helical" evidence="8">
    <location>
        <begin position="55"/>
        <end position="80"/>
    </location>
</feature>
<evidence type="ECO:0000256" key="1">
    <source>
        <dbReference type="ARBA" id="ARBA00004651"/>
    </source>
</evidence>
<evidence type="ECO:0000256" key="4">
    <source>
        <dbReference type="ARBA" id="ARBA00022475"/>
    </source>
</evidence>
<keyword evidence="4" id="KW-1003">Cell membrane</keyword>
<sequence>MALSVSTQFRYWAIGLTVAVFLLWLLGGILLPFVTGMAIAYFLDPVADRLEAMKFSRVAATTIITLVSIFVALPVLAYVLSQMIEQLVALIAALPEYFSSAKEFLIAKFPALLDEQSSVRGAFDSFVNLVTARSGDLANAVLASAFSVVDAIIFIVVAPVVAFYMLLDWDRMVATIDGWLPRDHRETLRALARELDGVMAGFVRGQLTVCAILGGFYAITLMAVGLQFGLIVGLIAGMLTFIPYVGSLIGGGLSLGLALFQFWGTPEWIVVVAIIFVIGQVVEGNFLTPKLVGGSVGLHPVWLMFALSAFGSLMGFTGMLVAVPVAAGIGVFSRFGIRQYLNSRLYNGLIGLNNGDDSEPILESDPNPDDQERDG</sequence>
<evidence type="ECO:0000256" key="7">
    <source>
        <dbReference type="ARBA" id="ARBA00023136"/>
    </source>
</evidence>
<keyword evidence="6 8" id="KW-1133">Transmembrane helix</keyword>
<dbReference type="PANTHER" id="PTHR21716">
    <property type="entry name" value="TRANSMEMBRANE PROTEIN"/>
    <property type="match status" value="1"/>
</dbReference>
<dbReference type="Pfam" id="PF01594">
    <property type="entry name" value="AI-2E_transport"/>
    <property type="match status" value="1"/>
</dbReference>
<feature type="transmembrane region" description="Helical" evidence="8">
    <location>
        <begin position="302"/>
        <end position="332"/>
    </location>
</feature>
<keyword evidence="7 8" id="KW-0472">Membrane</keyword>
<gene>
    <name evidence="9" type="primary">perM</name>
    <name evidence="9" type="ORF">GCM10007939_12490</name>
</gene>
<dbReference type="RefSeq" id="WP_284377055.1">
    <property type="nucleotide sequence ID" value="NZ_BSNN01000002.1"/>
</dbReference>
<evidence type="ECO:0000256" key="3">
    <source>
        <dbReference type="ARBA" id="ARBA00022448"/>
    </source>
</evidence>
<feature type="transmembrane region" description="Helical" evidence="8">
    <location>
        <begin position="209"/>
        <end position="235"/>
    </location>
</feature>
<protein>
    <submittedName>
        <fullName evidence="9">AI-2E family transporter</fullName>
    </submittedName>
</protein>